<protein>
    <submittedName>
        <fullName evidence="2">Uncharacterized protein</fullName>
    </submittedName>
</protein>
<name>A0A9P5Z6K7_9AGAR</name>
<dbReference type="EMBL" id="MU155174">
    <property type="protein sequence ID" value="KAF9481766.1"/>
    <property type="molecule type" value="Genomic_DNA"/>
</dbReference>
<proteinExistence type="predicted"/>
<comment type="caution">
    <text evidence="2">The sequence shown here is derived from an EMBL/GenBank/DDBJ whole genome shotgun (WGS) entry which is preliminary data.</text>
</comment>
<organism evidence="2 3">
    <name type="scientific">Pholiota conissans</name>
    <dbReference type="NCBI Taxonomy" id="109636"/>
    <lineage>
        <taxon>Eukaryota</taxon>
        <taxon>Fungi</taxon>
        <taxon>Dikarya</taxon>
        <taxon>Basidiomycota</taxon>
        <taxon>Agaricomycotina</taxon>
        <taxon>Agaricomycetes</taxon>
        <taxon>Agaricomycetidae</taxon>
        <taxon>Agaricales</taxon>
        <taxon>Agaricineae</taxon>
        <taxon>Strophariaceae</taxon>
        <taxon>Pholiota</taxon>
    </lineage>
</organism>
<evidence type="ECO:0000313" key="3">
    <source>
        <dbReference type="Proteomes" id="UP000807469"/>
    </source>
</evidence>
<feature type="compositionally biased region" description="Low complexity" evidence="1">
    <location>
        <begin position="352"/>
        <end position="369"/>
    </location>
</feature>
<accession>A0A9P5Z6K7</accession>
<dbReference type="AlphaFoldDB" id="A0A9P5Z6K7"/>
<evidence type="ECO:0000256" key="1">
    <source>
        <dbReference type="SAM" id="MobiDB-lite"/>
    </source>
</evidence>
<dbReference type="Proteomes" id="UP000807469">
    <property type="component" value="Unassembled WGS sequence"/>
</dbReference>
<feature type="region of interest" description="Disordered" evidence="1">
    <location>
        <begin position="341"/>
        <end position="369"/>
    </location>
</feature>
<sequence>MFKKFKLIHPLHAIHTPLQCSYILPKVPRPIHIPPQGPEKIGIDTFYEEILSWHSSSKTHQFQSIVVTELWLFKEDNTLALHEYICARVEVHLDDRIEIRFLYIERLRGKPLIDRTSFLGFIERAMVATCPSLSITGDATPEDVVFLLDKKKRKESDVLHRTLRFTNPIPLARVIALANLLHVNHNRYRLCGENCYLFAGEICDVLEADTDPRYLVQRPFSVVPGAGYRPPFQTYPTILNEVRITIFTKLYTELCENVEKMVEVERKKALHDALAITNDWVQGHEPRNIDARIDRICTSCGWDQDNPADIEKIESVWRELIAVYIEAIRVDEFLEKKRQSGAEHRGAPYDPSSSSGSLPSFSFFDALSS</sequence>
<evidence type="ECO:0000313" key="2">
    <source>
        <dbReference type="EMBL" id="KAF9481766.1"/>
    </source>
</evidence>
<keyword evidence="3" id="KW-1185">Reference proteome</keyword>
<gene>
    <name evidence="2" type="ORF">BDN70DRAFT_930598</name>
</gene>
<reference evidence="2" key="1">
    <citation type="submission" date="2020-11" db="EMBL/GenBank/DDBJ databases">
        <authorList>
            <consortium name="DOE Joint Genome Institute"/>
            <person name="Ahrendt S."/>
            <person name="Riley R."/>
            <person name="Andreopoulos W."/>
            <person name="Labutti K."/>
            <person name="Pangilinan J."/>
            <person name="Ruiz-Duenas F.J."/>
            <person name="Barrasa J.M."/>
            <person name="Sanchez-Garcia M."/>
            <person name="Camarero S."/>
            <person name="Miyauchi S."/>
            <person name="Serrano A."/>
            <person name="Linde D."/>
            <person name="Babiker R."/>
            <person name="Drula E."/>
            <person name="Ayuso-Fernandez I."/>
            <person name="Pacheco R."/>
            <person name="Padilla G."/>
            <person name="Ferreira P."/>
            <person name="Barriuso J."/>
            <person name="Kellner H."/>
            <person name="Castanera R."/>
            <person name="Alfaro M."/>
            <person name="Ramirez L."/>
            <person name="Pisabarro A.G."/>
            <person name="Kuo A."/>
            <person name="Tritt A."/>
            <person name="Lipzen A."/>
            <person name="He G."/>
            <person name="Yan M."/>
            <person name="Ng V."/>
            <person name="Cullen D."/>
            <person name="Martin F."/>
            <person name="Rosso M.-N."/>
            <person name="Henrissat B."/>
            <person name="Hibbett D."/>
            <person name="Martinez A.T."/>
            <person name="Grigoriev I.V."/>
        </authorList>
    </citation>
    <scope>NUCLEOTIDE SEQUENCE</scope>
    <source>
        <strain evidence="2">CIRM-BRFM 674</strain>
    </source>
</reference>